<organism evidence="4 5">
    <name type="scientific">Streptomyces filipinensis</name>
    <dbReference type="NCBI Taxonomy" id="66887"/>
    <lineage>
        <taxon>Bacteria</taxon>
        <taxon>Bacillati</taxon>
        <taxon>Actinomycetota</taxon>
        <taxon>Actinomycetes</taxon>
        <taxon>Kitasatosporales</taxon>
        <taxon>Streptomycetaceae</taxon>
        <taxon>Streptomyces</taxon>
    </lineage>
</organism>
<keyword evidence="2" id="KW-0472">Membrane</keyword>
<dbReference type="Proteomes" id="UP000618795">
    <property type="component" value="Unassembled WGS sequence"/>
</dbReference>
<dbReference type="SUPFAM" id="SSF48452">
    <property type="entry name" value="TPR-like"/>
    <property type="match status" value="2"/>
</dbReference>
<protein>
    <recommendedName>
        <fullName evidence="3">CHAT domain-containing protein</fullName>
    </recommendedName>
</protein>
<feature type="transmembrane region" description="Helical" evidence="2">
    <location>
        <begin position="20"/>
        <end position="40"/>
    </location>
</feature>
<feature type="domain" description="CHAT" evidence="3">
    <location>
        <begin position="1329"/>
        <end position="1580"/>
    </location>
</feature>
<dbReference type="PROSITE" id="PS50005">
    <property type="entry name" value="TPR"/>
    <property type="match status" value="1"/>
</dbReference>
<evidence type="ECO:0000313" key="4">
    <source>
        <dbReference type="EMBL" id="GGV29434.1"/>
    </source>
</evidence>
<dbReference type="Pfam" id="PF12770">
    <property type="entry name" value="CHAT"/>
    <property type="match status" value="1"/>
</dbReference>
<name>A0A918MFI9_9ACTN</name>
<evidence type="ECO:0000313" key="5">
    <source>
        <dbReference type="Proteomes" id="UP000618795"/>
    </source>
</evidence>
<keyword evidence="2" id="KW-0812">Transmembrane</keyword>
<sequence>MRADTGRGIRVERERLPTAVRRAGVAVLGGLALGVAAAIVSKAAKSDHAARAVGQLTRTAKGLAADAGSPLRGIRRGALSQRWAYHHERYLRFGDPRQLRLAIETLDAAVRLAPVGHPMRGMHLTNLGLTLEQSYDDLGDPADLDAAIESLRGAVTATPPGHFRRGWCLANLGVALQSRGAARDASADLDEAIRLLRDATVVVRVDAPERAIIVSNLAGALRARGEKTGSVLDLDEAVRTLRAALAIITTDHPDHRLISKNLYGAARVLDRTSRADHGEPAAAAPRTLEGVPHDDLSELVAAFGTVAPATELFTDTMDRLKRFVRGDGEAVTDVEALALAARLWSLAAEDRHASHAVGLLAWCRFLIEEDPFHTEDLALALSRLAPDARPDLVRRIFAVDLPDGMEPGVDDAPCHPGRLDVIAARLQAESAAERPESALALLRRAVALTRLAVELTRPDGELIDMILAGHADAVLRLSGAADDPGLLAEVVTLRRLCVEKARPGQDRAREFLWELGLALVMLYAHEPDAALLAEAEDALERSEAVQQSNRYGSGTAAERASKMSGVLQVYLLDAEEHGYTDHKHLAWARAVRALDRIAGDKAVKVQSAAPYSETDPSSIMGVDLYALEIQRIEERLTGDDADDDLGERTAVVAELADAHRRRFNSRHARADLNDALALSEKAVELCPKGHPRRPHCLWTRIACLDARYQVDHHPSDLDPIIDLLRELLTLPGDLARRDHEQVALANYLIGRADPDRPDLPEAEAILRRVVAKASPDSEAGLMGRGLLGTLTMARLAAGEPADFDAGIDLLRQAAELPEAHENHPVLLGNLATALLARYATDGAASDLDEAIERATAATAAVRSHGRWIQAATAAEPFVTGLLMRYRVRGAYHDLEEAVRGARGFVEALRSPDHPRTPKSLAVLAEALAERAARNRSAADLDEAVRAARAAADADPQHRRTLAAVLATPLDMPDDRPHLAEALTLSRHLYADEPDAKARITLAAILRERFRQTSADGTPDLALSHEAERLYREALRHARSKADLRFALGAVLADRAEGDLVMLGEAASLFRSAALDSSAPAFTRITAAQRCGAVLADRGDWEDAADAYGTAIELLPRLAARTLARADREYWLGQVTDLAGGAAEAAVQAGTPERAVRLFEAARGVLWTQLLETRDDLTGLAPELADRVEELRAGLDAPLTPALDGHVPYSWENKYTAAPIEDARRRSDAWTGLVAEIRAVPGFEDFARPSGSGPLHPGVPGPVVLVAAGRHHGHALLLFPGDRIEPVALPGLTAATARSRADGLRSALTAIQHPDSGHGDRLRGEAELLELLHWLGETVTLPVLKALGPATSRLWWLPAGPLTSLPLHAAGGALNRVTSSYAFGLRTLRSAVTGPLPPRPRTLVVAMPDTPGEQPLPRVQAEVAWLRDRYDPTEFLGSRATRAEVLSALPDAELAHFACHSSSGRDGKIFLADHQTAPLTLLDIAGLHLPRARLAYLSSCATVATDLPDEAVHLAAAFHHAGFPGVIATLWPLADIAALPVSRAFYDSSDDPATSLRAATIALATAHPRNPSLWACHIHLGT</sequence>
<dbReference type="SMART" id="SM00028">
    <property type="entry name" value="TPR"/>
    <property type="match status" value="5"/>
</dbReference>
<comment type="caution">
    <text evidence="4">The sequence shown here is derived from an EMBL/GenBank/DDBJ whole genome shotgun (WGS) entry which is preliminary data.</text>
</comment>
<dbReference type="Gene3D" id="1.25.40.10">
    <property type="entry name" value="Tetratricopeptide repeat domain"/>
    <property type="match status" value="3"/>
</dbReference>
<reference evidence="4" key="1">
    <citation type="journal article" date="2014" name="Int. J. Syst. Evol. Microbiol.">
        <title>Complete genome sequence of Corynebacterium casei LMG S-19264T (=DSM 44701T), isolated from a smear-ripened cheese.</title>
        <authorList>
            <consortium name="US DOE Joint Genome Institute (JGI-PGF)"/>
            <person name="Walter F."/>
            <person name="Albersmeier A."/>
            <person name="Kalinowski J."/>
            <person name="Ruckert C."/>
        </authorList>
    </citation>
    <scope>NUCLEOTIDE SEQUENCE</scope>
    <source>
        <strain evidence="4">JCM 4369</strain>
    </source>
</reference>
<accession>A0A918MFI9</accession>
<gene>
    <name evidence="4" type="ORF">GCM10010260_82430</name>
</gene>
<evidence type="ECO:0000256" key="2">
    <source>
        <dbReference type="SAM" id="Phobius"/>
    </source>
</evidence>
<dbReference type="InterPro" id="IPR011990">
    <property type="entry name" value="TPR-like_helical_dom_sf"/>
</dbReference>
<proteinExistence type="predicted"/>
<dbReference type="Pfam" id="PF13374">
    <property type="entry name" value="TPR_10"/>
    <property type="match status" value="2"/>
</dbReference>
<evidence type="ECO:0000256" key="1">
    <source>
        <dbReference type="PROSITE-ProRule" id="PRU00339"/>
    </source>
</evidence>
<dbReference type="InterPro" id="IPR024983">
    <property type="entry name" value="CHAT_dom"/>
</dbReference>
<keyword evidence="5" id="KW-1185">Reference proteome</keyword>
<evidence type="ECO:0000259" key="3">
    <source>
        <dbReference type="Pfam" id="PF12770"/>
    </source>
</evidence>
<reference evidence="4" key="2">
    <citation type="submission" date="2020-09" db="EMBL/GenBank/DDBJ databases">
        <authorList>
            <person name="Sun Q."/>
            <person name="Ohkuma M."/>
        </authorList>
    </citation>
    <scope>NUCLEOTIDE SEQUENCE</scope>
    <source>
        <strain evidence="4">JCM 4369</strain>
    </source>
</reference>
<dbReference type="InterPro" id="IPR019734">
    <property type="entry name" value="TPR_rpt"/>
</dbReference>
<dbReference type="EMBL" id="BMTD01000036">
    <property type="protein sequence ID" value="GGV29434.1"/>
    <property type="molecule type" value="Genomic_DNA"/>
</dbReference>
<keyword evidence="1" id="KW-0802">TPR repeat</keyword>
<keyword evidence="2" id="KW-1133">Transmembrane helix</keyword>
<feature type="repeat" description="TPR" evidence="1">
    <location>
        <begin position="1084"/>
        <end position="1117"/>
    </location>
</feature>